<dbReference type="Pfam" id="PF00134">
    <property type="entry name" value="Cyclin_N"/>
    <property type="match status" value="1"/>
</dbReference>
<evidence type="ECO:0000256" key="2">
    <source>
        <dbReference type="SAM" id="MobiDB-lite"/>
    </source>
</evidence>
<comment type="caution">
    <text evidence="4">The sequence shown here is derived from an EMBL/GenBank/DDBJ whole genome shotgun (WGS) entry which is preliminary data.</text>
</comment>
<dbReference type="OrthoDB" id="10264655at2759"/>
<dbReference type="PIRSF" id="PIRSF036580">
    <property type="entry name" value="Cyclin_L"/>
    <property type="match status" value="1"/>
</dbReference>
<dbReference type="AlphaFoldDB" id="A0A1V9ZFA6"/>
<dbReference type="InterPro" id="IPR036915">
    <property type="entry name" value="Cyclin-like_sf"/>
</dbReference>
<dbReference type="SMART" id="SM00385">
    <property type="entry name" value="CYCLIN"/>
    <property type="match status" value="2"/>
</dbReference>
<dbReference type="PANTHER" id="PTHR10026">
    <property type="entry name" value="CYCLIN"/>
    <property type="match status" value="1"/>
</dbReference>
<keyword evidence="5" id="KW-1185">Reference proteome</keyword>
<protein>
    <submittedName>
        <fullName evidence="4">Cyclin-L1</fullName>
    </submittedName>
</protein>
<feature type="domain" description="Cyclin-like" evidence="3">
    <location>
        <begin position="142"/>
        <end position="222"/>
    </location>
</feature>
<dbReference type="GO" id="GO:0006357">
    <property type="term" value="P:regulation of transcription by RNA polymerase II"/>
    <property type="evidence" value="ECO:0007669"/>
    <property type="project" value="InterPro"/>
</dbReference>
<gene>
    <name evidence="4" type="ORF">ACHHYP_15482</name>
</gene>
<dbReference type="EMBL" id="JNBR01000143">
    <property type="protein sequence ID" value="OQR96510.1"/>
    <property type="molecule type" value="Genomic_DNA"/>
</dbReference>
<dbReference type="Gene3D" id="1.10.472.10">
    <property type="entry name" value="Cyclin-like"/>
    <property type="match status" value="2"/>
</dbReference>
<sequence>MATPSEAEGVGAADEKRHRFFACELIQEAGILLSLPQVVLATAQSLLHRFYAGQSVTDFDAFRVAMGCIFLAAKAEEQPRRIKDVIQVFFRMRNRRMGLNLTLLMPSNPRFSQWSDWIIMVERQLLIEVGFSIDTMTEHPHKFLLYYVKILDGSNALAQKAWNYVNDSFRVDLCMRYDAHVIACAAISLAARVLGVALPDKWDVLLGVDVDDMNMVAREMLALESFPKVRWIEPLTVIDPYEMVRGESLCADEAANDAVAQPEAEFIAHTKDARPTTAPPTTSTENCCTAPANASSPRTPQVAISKPELHNARTVKSATGTEAVIVTAAAAETAVAVVDEALSADAGLQPLWRSVLSASWPRSQWQSPAPPYQL</sequence>
<feature type="compositionally biased region" description="Low complexity" evidence="2">
    <location>
        <begin position="275"/>
        <end position="284"/>
    </location>
</feature>
<dbReference type="CDD" id="cd20533">
    <property type="entry name" value="CYCLIN_CCNL_rpt2"/>
    <property type="match status" value="1"/>
</dbReference>
<dbReference type="InterPro" id="IPR013763">
    <property type="entry name" value="Cyclin-like_dom"/>
</dbReference>
<organism evidence="4 5">
    <name type="scientific">Achlya hypogyna</name>
    <name type="common">Oomycete</name>
    <name type="synonym">Protoachlya hypogyna</name>
    <dbReference type="NCBI Taxonomy" id="1202772"/>
    <lineage>
        <taxon>Eukaryota</taxon>
        <taxon>Sar</taxon>
        <taxon>Stramenopiles</taxon>
        <taxon>Oomycota</taxon>
        <taxon>Saprolegniomycetes</taxon>
        <taxon>Saprolegniales</taxon>
        <taxon>Achlyaceae</taxon>
        <taxon>Achlya</taxon>
    </lineage>
</organism>
<feature type="region of interest" description="Disordered" evidence="2">
    <location>
        <begin position="273"/>
        <end position="301"/>
    </location>
</feature>
<keyword evidence="1" id="KW-0195">Cyclin</keyword>
<dbReference type="GO" id="GO:0016538">
    <property type="term" value="F:cyclin-dependent protein serine/threonine kinase regulator activity"/>
    <property type="evidence" value="ECO:0007669"/>
    <property type="project" value="InterPro"/>
</dbReference>
<dbReference type="InterPro" id="IPR043198">
    <property type="entry name" value="Cyclin/Ssn8"/>
</dbReference>
<proteinExistence type="inferred from homology"/>
<dbReference type="Proteomes" id="UP000243579">
    <property type="component" value="Unassembled WGS sequence"/>
</dbReference>
<accession>A0A1V9ZFA6</accession>
<evidence type="ECO:0000313" key="5">
    <source>
        <dbReference type="Proteomes" id="UP000243579"/>
    </source>
</evidence>
<dbReference type="CDD" id="cd20532">
    <property type="entry name" value="CYCLIN_CCNL_rpt1"/>
    <property type="match status" value="1"/>
</dbReference>
<evidence type="ECO:0000259" key="3">
    <source>
        <dbReference type="SMART" id="SM00385"/>
    </source>
</evidence>
<evidence type="ECO:0000256" key="1">
    <source>
        <dbReference type="RuleBase" id="RU000383"/>
    </source>
</evidence>
<dbReference type="SUPFAM" id="SSF47954">
    <property type="entry name" value="Cyclin-like"/>
    <property type="match status" value="2"/>
</dbReference>
<reference evidence="4 5" key="1">
    <citation type="journal article" date="2014" name="Genome Biol. Evol.">
        <title>The secreted proteins of Achlya hypogyna and Thraustotheca clavata identify the ancestral oomycete secretome and reveal gene acquisitions by horizontal gene transfer.</title>
        <authorList>
            <person name="Misner I."/>
            <person name="Blouin N."/>
            <person name="Leonard G."/>
            <person name="Richards T.A."/>
            <person name="Lane C.E."/>
        </authorList>
    </citation>
    <scope>NUCLEOTIDE SEQUENCE [LARGE SCALE GENOMIC DNA]</scope>
    <source>
        <strain evidence="4 5">ATCC 48635</strain>
    </source>
</reference>
<feature type="domain" description="Cyclin-like" evidence="3">
    <location>
        <begin position="24"/>
        <end position="127"/>
    </location>
</feature>
<evidence type="ECO:0000313" key="4">
    <source>
        <dbReference type="EMBL" id="OQR96510.1"/>
    </source>
</evidence>
<dbReference type="InterPro" id="IPR006671">
    <property type="entry name" value="Cyclin_N"/>
</dbReference>
<name>A0A1V9ZFA6_ACHHY</name>
<comment type="similarity">
    <text evidence="1">Belongs to the cyclin family.</text>
</comment>
<dbReference type="STRING" id="1202772.A0A1V9ZFA6"/>